<protein>
    <submittedName>
        <fullName evidence="1">Uncharacterized protein</fullName>
    </submittedName>
</protein>
<name>A0ABM6IED2_9RHOB</name>
<keyword evidence="2" id="KW-1185">Reference proteome</keyword>
<dbReference type="EMBL" id="CP019437">
    <property type="protein sequence ID" value="AQS47067.1"/>
    <property type="molecule type" value="Genomic_DNA"/>
</dbReference>
<dbReference type="Proteomes" id="UP000185622">
    <property type="component" value="Chromosome"/>
</dbReference>
<gene>
    <name evidence="1" type="ORF">BMG03_04085</name>
</gene>
<proteinExistence type="predicted"/>
<sequence length="219" mass="24308">MTARLCAVPNCGTPAASGYSPHCRRHKSVLRRQGAPDQRGVTKAELAPYTARIEARIAKNPDSEAWPLMEEAWAAIVVDAQSTANHRVGNRYQRSAANEIAAIAQDCNPGKVIVTVLGMVLFWHERPLRFASDESLRVQIARRVRALSQRHVGLRYNHRTAKQVRVYREITPKAAAMLGRKLMTAFGGVGLQLAELDERDRKAAHEAKQRLATAISKLN</sequence>
<accession>A0ABM6IED2</accession>
<reference evidence="1 2" key="1">
    <citation type="submission" date="2017-01" db="EMBL/GenBank/DDBJ databases">
        <title>The complete genome sequence of a sulfur-oxidizing marine bacterium Thioclava sp. 25B10_4T.</title>
        <authorList>
            <person name="Liu Y."/>
            <person name="Lai Q."/>
            <person name="Shao Z."/>
        </authorList>
    </citation>
    <scope>NUCLEOTIDE SEQUENCE [LARGE SCALE GENOMIC DNA]</scope>
    <source>
        <strain evidence="1 2">25B10_4</strain>
    </source>
</reference>
<organism evidence="1 2">
    <name type="scientific">Thioclava nitratireducens</name>
    <dbReference type="NCBI Taxonomy" id="1915078"/>
    <lineage>
        <taxon>Bacteria</taxon>
        <taxon>Pseudomonadati</taxon>
        <taxon>Pseudomonadota</taxon>
        <taxon>Alphaproteobacteria</taxon>
        <taxon>Rhodobacterales</taxon>
        <taxon>Paracoccaceae</taxon>
        <taxon>Thioclava</taxon>
    </lineage>
</organism>
<evidence type="ECO:0000313" key="1">
    <source>
        <dbReference type="EMBL" id="AQS47067.1"/>
    </source>
</evidence>
<evidence type="ECO:0000313" key="2">
    <source>
        <dbReference type="Proteomes" id="UP000185622"/>
    </source>
</evidence>